<proteinExistence type="inferred from homology"/>
<dbReference type="Pfam" id="PF08681">
    <property type="entry name" value="TacA1"/>
    <property type="match status" value="1"/>
</dbReference>
<dbReference type="GO" id="GO:0006355">
    <property type="term" value="P:regulation of DNA-templated transcription"/>
    <property type="evidence" value="ECO:0007669"/>
    <property type="project" value="InterPro"/>
</dbReference>
<evidence type="ECO:0000256" key="1">
    <source>
        <dbReference type="ARBA" id="ARBA00022649"/>
    </source>
</evidence>
<dbReference type="InterPro" id="IPR010985">
    <property type="entry name" value="Ribbon_hlx_hlx"/>
</dbReference>
<keyword evidence="4" id="KW-1185">Reference proteome</keyword>
<gene>
    <name evidence="3" type="ORF">SAMN05421849_0844</name>
</gene>
<evidence type="ECO:0000256" key="2">
    <source>
        <dbReference type="ARBA" id="ARBA00049988"/>
    </source>
</evidence>
<evidence type="ECO:0000313" key="3">
    <source>
        <dbReference type="EMBL" id="SIT77897.1"/>
    </source>
</evidence>
<comment type="similarity">
    <text evidence="2">Belongs to the TacA antitoxin family.</text>
</comment>
<dbReference type="Proteomes" id="UP000192455">
    <property type="component" value="Unassembled WGS sequence"/>
</dbReference>
<evidence type="ECO:0000313" key="4">
    <source>
        <dbReference type="Proteomes" id="UP000192455"/>
    </source>
</evidence>
<sequence>MAQILPNRDDRIELRTTRDEKRLLTAAAAHERLDVTSFIMRAVLPAARDVVENAERISLSERDSLRVLDLLENPPAPTPALLAAARRRIARGGKSA</sequence>
<dbReference type="OrthoDB" id="6460605at2"/>
<name>A0A1R3WIZ5_9RHOB</name>
<dbReference type="InterPro" id="IPR014795">
    <property type="entry name" value="TacA_1-like"/>
</dbReference>
<dbReference type="RefSeq" id="WP_076647808.1">
    <property type="nucleotide sequence ID" value="NZ_FTPS01000001.1"/>
</dbReference>
<dbReference type="STRING" id="515897.SAMN05421849_0844"/>
<reference evidence="3 4" key="1">
    <citation type="submission" date="2017-01" db="EMBL/GenBank/DDBJ databases">
        <authorList>
            <person name="Mah S.A."/>
            <person name="Swanson W.J."/>
            <person name="Moy G.W."/>
            <person name="Vacquier V.D."/>
        </authorList>
    </citation>
    <scope>NUCLEOTIDE SEQUENCE [LARGE SCALE GENOMIC DNA]</scope>
    <source>
        <strain evidence="3 4">DSM 21219</strain>
    </source>
</reference>
<organism evidence="3 4">
    <name type="scientific">Pontibaca methylaminivorans</name>
    <dbReference type="NCBI Taxonomy" id="515897"/>
    <lineage>
        <taxon>Bacteria</taxon>
        <taxon>Pseudomonadati</taxon>
        <taxon>Pseudomonadota</taxon>
        <taxon>Alphaproteobacteria</taxon>
        <taxon>Rhodobacterales</taxon>
        <taxon>Roseobacteraceae</taxon>
        <taxon>Pontibaca</taxon>
    </lineage>
</organism>
<dbReference type="SUPFAM" id="SSF47598">
    <property type="entry name" value="Ribbon-helix-helix"/>
    <property type="match status" value="1"/>
</dbReference>
<dbReference type="EMBL" id="FTPS01000001">
    <property type="protein sequence ID" value="SIT77897.1"/>
    <property type="molecule type" value="Genomic_DNA"/>
</dbReference>
<keyword evidence="1" id="KW-1277">Toxin-antitoxin system</keyword>
<dbReference type="PANTHER" id="PTHR35401:SF2">
    <property type="entry name" value="ABC-TYPE TRANSPORT SYSTEM"/>
    <property type="match status" value="1"/>
</dbReference>
<protein>
    <submittedName>
        <fullName evidence="3">Uncharacterized conserved protein, DUF1778 family</fullName>
    </submittedName>
</protein>
<accession>A0A1R3WIZ5</accession>
<dbReference type="Gene3D" id="1.20.5.780">
    <property type="entry name" value="Single helix bin"/>
    <property type="match status" value="1"/>
</dbReference>
<dbReference type="AlphaFoldDB" id="A0A1R3WIZ5"/>
<dbReference type="PANTHER" id="PTHR35401">
    <property type="entry name" value="COPG FAMILY HELIX-TURN-HELIX PROTEIN-RELATED-RELATED"/>
    <property type="match status" value="1"/>
</dbReference>